<evidence type="ECO:0000313" key="7">
    <source>
        <dbReference type="EMBL" id="RAV09496.1"/>
    </source>
</evidence>
<evidence type="ECO:0000256" key="3">
    <source>
        <dbReference type="ARBA" id="ARBA00022801"/>
    </source>
</evidence>
<feature type="domain" description="MPN" evidence="6">
    <location>
        <begin position="2"/>
        <end position="130"/>
    </location>
</feature>
<dbReference type="InterPro" id="IPR037518">
    <property type="entry name" value="MPN"/>
</dbReference>
<dbReference type="PROSITE" id="PS50249">
    <property type="entry name" value="MPN"/>
    <property type="match status" value="1"/>
</dbReference>
<name>A0A329LQP2_9BACL</name>
<comment type="caution">
    <text evidence="7">The sequence shown here is derived from an EMBL/GenBank/DDBJ whole genome shotgun (WGS) entry which is preliminary data.</text>
</comment>
<keyword evidence="2" id="KW-0479">Metal-binding</keyword>
<reference evidence="7 8" key="1">
    <citation type="journal article" date="2009" name="Int. J. Syst. Evol. Microbiol.">
        <title>Paenibacillus contaminans sp. nov., isolated from a contaminated laboratory plate.</title>
        <authorList>
            <person name="Chou J.H."/>
            <person name="Lee J.H."/>
            <person name="Lin M.C."/>
            <person name="Chang P.S."/>
            <person name="Arun A.B."/>
            <person name="Young C.C."/>
            <person name="Chen W.M."/>
        </authorList>
    </citation>
    <scope>NUCLEOTIDE SEQUENCE [LARGE SCALE GENOMIC DNA]</scope>
    <source>
        <strain evidence="7 8">CKOBP-6</strain>
    </source>
</reference>
<dbReference type="EMBL" id="QMFB01000049">
    <property type="protein sequence ID" value="RAV09496.1"/>
    <property type="molecule type" value="Genomic_DNA"/>
</dbReference>
<dbReference type="PANTHER" id="PTHR34858">
    <property type="entry name" value="CYSO-CYSTEINE PEPTIDASE"/>
    <property type="match status" value="1"/>
</dbReference>
<evidence type="ECO:0000256" key="4">
    <source>
        <dbReference type="ARBA" id="ARBA00022833"/>
    </source>
</evidence>
<evidence type="ECO:0000259" key="6">
    <source>
        <dbReference type="PROSITE" id="PS50249"/>
    </source>
</evidence>
<dbReference type="AlphaFoldDB" id="A0A329LQP2"/>
<evidence type="ECO:0000256" key="1">
    <source>
        <dbReference type="ARBA" id="ARBA00022670"/>
    </source>
</evidence>
<dbReference type="PANTHER" id="PTHR34858:SF1">
    <property type="entry name" value="CYSO-CYSTEINE PEPTIDASE"/>
    <property type="match status" value="1"/>
</dbReference>
<dbReference type="GO" id="GO:0006508">
    <property type="term" value="P:proteolysis"/>
    <property type="evidence" value="ECO:0007669"/>
    <property type="project" value="UniProtKB-KW"/>
</dbReference>
<dbReference type="CDD" id="cd08070">
    <property type="entry name" value="MPN_like"/>
    <property type="match status" value="1"/>
</dbReference>
<protein>
    <recommendedName>
        <fullName evidence="6">MPN domain-containing protein</fullName>
    </recommendedName>
</protein>
<proteinExistence type="predicted"/>
<dbReference type="InterPro" id="IPR028090">
    <property type="entry name" value="JAB_dom_prok"/>
</dbReference>
<dbReference type="Pfam" id="PF14464">
    <property type="entry name" value="Prok-JAB"/>
    <property type="match status" value="1"/>
</dbReference>
<evidence type="ECO:0000256" key="5">
    <source>
        <dbReference type="ARBA" id="ARBA00023049"/>
    </source>
</evidence>
<keyword evidence="1" id="KW-0645">Protease</keyword>
<dbReference type="Gene3D" id="3.40.140.10">
    <property type="entry name" value="Cytidine Deaminase, domain 2"/>
    <property type="match status" value="1"/>
</dbReference>
<dbReference type="Proteomes" id="UP000250369">
    <property type="component" value="Unassembled WGS sequence"/>
</dbReference>
<dbReference type="SUPFAM" id="SSF102712">
    <property type="entry name" value="JAB1/MPN domain"/>
    <property type="match status" value="1"/>
</dbReference>
<keyword evidence="5" id="KW-0482">Metalloprotease</keyword>
<keyword evidence="3" id="KW-0378">Hydrolase</keyword>
<dbReference type="RefSeq" id="WP_113036526.1">
    <property type="nucleotide sequence ID" value="NZ_QMFB01000049.1"/>
</dbReference>
<organism evidence="7 8">
    <name type="scientific">Paenibacillus contaminans</name>
    <dbReference type="NCBI Taxonomy" id="450362"/>
    <lineage>
        <taxon>Bacteria</taxon>
        <taxon>Bacillati</taxon>
        <taxon>Bacillota</taxon>
        <taxon>Bacilli</taxon>
        <taxon>Bacillales</taxon>
        <taxon>Paenibacillaceae</taxon>
        <taxon>Paenibacillus</taxon>
    </lineage>
</organism>
<dbReference type="InterPro" id="IPR000555">
    <property type="entry name" value="JAMM/MPN+_dom"/>
</dbReference>
<sequence length="140" mass="16030">MIIAEQEMMIRLTAYCVDALPNEACAVLLGVQDNEVIRVTGYRPIRNVANFPRSAFVYDPEVWVSIVLDSELSRQVIGVVHSHPTADATPSETDTKAETRNGWNFKTYWIMSLRDPHHPVVRAYRITDRRYNEQQLQVGV</sequence>
<dbReference type="SMART" id="SM00232">
    <property type="entry name" value="JAB_MPN"/>
    <property type="match status" value="1"/>
</dbReference>
<dbReference type="OrthoDB" id="9802958at2"/>
<evidence type="ECO:0000256" key="2">
    <source>
        <dbReference type="ARBA" id="ARBA00022723"/>
    </source>
</evidence>
<dbReference type="InterPro" id="IPR051929">
    <property type="entry name" value="VirAsm_ModProt"/>
</dbReference>
<accession>A0A329LQP2</accession>
<dbReference type="GO" id="GO:0008270">
    <property type="term" value="F:zinc ion binding"/>
    <property type="evidence" value="ECO:0007669"/>
    <property type="project" value="TreeGrafter"/>
</dbReference>
<dbReference type="GO" id="GO:0008235">
    <property type="term" value="F:metalloexopeptidase activity"/>
    <property type="evidence" value="ECO:0007669"/>
    <property type="project" value="TreeGrafter"/>
</dbReference>
<keyword evidence="4" id="KW-0862">Zinc</keyword>
<gene>
    <name evidence="7" type="ORF">DQG23_39355</name>
</gene>
<evidence type="ECO:0000313" key="8">
    <source>
        <dbReference type="Proteomes" id="UP000250369"/>
    </source>
</evidence>
<keyword evidence="8" id="KW-1185">Reference proteome</keyword>